<dbReference type="CDD" id="cd18034">
    <property type="entry name" value="DEXHc_dicer"/>
    <property type="match status" value="1"/>
</dbReference>
<dbReference type="InterPro" id="IPR048512">
    <property type="entry name" value="Dicer_platform"/>
</dbReference>
<keyword evidence="3" id="KW-0540">Nuclease</keyword>
<evidence type="ECO:0000259" key="22">
    <source>
        <dbReference type="PROSITE" id="PS51327"/>
    </source>
</evidence>
<dbReference type="GO" id="GO:0030422">
    <property type="term" value="P:siRNA processing"/>
    <property type="evidence" value="ECO:0007669"/>
    <property type="project" value="InterPro"/>
</dbReference>
<comment type="similarity">
    <text evidence="15 16">Belongs to the helicase family. Dicer subfamily.</text>
</comment>
<feature type="domain" description="PAZ" evidence="19">
    <location>
        <begin position="839"/>
        <end position="954"/>
    </location>
</feature>
<keyword evidence="24" id="KW-1185">Reference proteome</keyword>
<dbReference type="SMART" id="SM00487">
    <property type="entry name" value="DEXDc"/>
    <property type="match status" value="1"/>
</dbReference>
<evidence type="ECO:0000256" key="12">
    <source>
        <dbReference type="ARBA" id="ARBA00022884"/>
    </source>
</evidence>
<evidence type="ECO:0000256" key="10">
    <source>
        <dbReference type="ARBA" id="ARBA00022840"/>
    </source>
</evidence>
<proteinExistence type="inferred from homology"/>
<dbReference type="PROSITE" id="PS51192">
    <property type="entry name" value="HELICASE_ATP_BIND_1"/>
    <property type="match status" value="1"/>
</dbReference>
<dbReference type="Gene3D" id="1.10.1520.10">
    <property type="entry name" value="Ribonuclease III domain"/>
    <property type="match status" value="2"/>
</dbReference>
<evidence type="ECO:0000259" key="21">
    <source>
        <dbReference type="PROSITE" id="PS51194"/>
    </source>
</evidence>
<dbReference type="InterPro" id="IPR011907">
    <property type="entry name" value="RNase_III"/>
</dbReference>
<dbReference type="Pfam" id="PF20932">
    <property type="entry name" value="Dicer_dsRBD"/>
    <property type="match status" value="1"/>
</dbReference>
<dbReference type="PROSITE" id="PS50137">
    <property type="entry name" value="DS_RBD"/>
    <property type="match status" value="1"/>
</dbReference>
<evidence type="ECO:0000256" key="7">
    <source>
        <dbReference type="ARBA" id="ARBA00022759"/>
    </source>
</evidence>
<dbReference type="CDD" id="cd00593">
    <property type="entry name" value="RIBOc"/>
    <property type="match status" value="2"/>
</dbReference>
<dbReference type="Gene3D" id="3.30.160.20">
    <property type="match status" value="1"/>
</dbReference>
<dbReference type="PROSITE" id="PS51327">
    <property type="entry name" value="DICER_DSRBF"/>
    <property type="match status" value="1"/>
</dbReference>
<feature type="domain" description="RNase III" evidence="18">
    <location>
        <begin position="1121"/>
        <end position="1317"/>
    </location>
</feature>
<dbReference type="InterPro" id="IPR005034">
    <property type="entry name" value="Dicer_dimerisation"/>
</dbReference>
<evidence type="ECO:0000259" key="20">
    <source>
        <dbReference type="PROSITE" id="PS51192"/>
    </source>
</evidence>
<evidence type="ECO:0000256" key="5">
    <source>
        <dbReference type="ARBA" id="ARBA00022737"/>
    </source>
</evidence>
<dbReference type="GO" id="GO:0046872">
    <property type="term" value="F:metal ion binding"/>
    <property type="evidence" value="ECO:0007669"/>
    <property type="project" value="UniProtKB-KW"/>
</dbReference>
<evidence type="ECO:0000256" key="8">
    <source>
        <dbReference type="ARBA" id="ARBA00022801"/>
    </source>
</evidence>
<keyword evidence="14" id="KW-0464">Manganese</keyword>
<keyword evidence="4" id="KW-0479">Metal-binding</keyword>
<dbReference type="InterPro" id="IPR044441">
    <property type="entry name" value="DICER_DSRM"/>
</dbReference>
<dbReference type="PROSITE" id="PS50142">
    <property type="entry name" value="RNASE_3_2"/>
    <property type="match status" value="2"/>
</dbReference>
<dbReference type="SMART" id="SM00490">
    <property type="entry name" value="HELICc"/>
    <property type="match status" value="1"/>
</dbReference>
<dbReference type="GO" id="GO:0006309">
    <property type="term" value="P:apoptotic DNA fragmentation"/>
    <property type="evidence" value="ECO:0007669"/>
    <property type="project" value="TreeGrafter"/>
</dbReference>
<organism evidence="23 24">
    <name type="scientific">Ceutorhynchus assimilis</name>
    <name type="common">cabbage seed weevil</name>
    <dbReference type="NCBI Taxonomy" id="467358"/>
    <lineage>
        <taxon>Eukaryota</taxon>
        <taxon>Metazoa</taxon>
        <taxon>Ecdysozoa</taxon>
        <taxon>Arthropoda</taxon>
        <taxon>Hexapoda</taxon>
        <taxon>Insecta</taxon>
        <taxon>Pterygota</taxon>
        <taxon>Neoptera</taxon>
        <taxon>Endopterygota</taxon>
        <taxon>Coleoptera</taxon>
        <taxon>Polyphaga</taxon>
        <taxon>Cucujiformia</taxon>
        <taxon>Curculionidae</taxon>
        <taxon>Ceutorhynchinae</taxon>
        <taxon>Ceutorhynchus</taxon>
    </lineage>
</organism>
<evidence type="ECO:0000313" key="23">
    <source>
        <dbReference type="EMBL" id="CAG9768668.1"/>
    </source>
</evidence>
<dbReference type="Proteomes" id="UP001152799">
    <property type="component" value="Chromosome 5"/>
</dbReference>
<dbReference type="InterPro" id="IPR036389">
    <property type="entry name" value="RNase_III_sf"/>
</dbReference>
<feature type="domain" description="RNase III" evidence="18">
    <location>
        <begin position="1372"/>
        <end position="1527"/>
    </location>
</feature>
<dbReference type="GO" id="GO:0005524">
    <property type="term" value="F:ATP binding"/>
    <property type="evidence" value="ECO:0007669"/>
    <property type="project" value="UniProtKB-KW"/>
</dbReference>
<dbReference type="Gene3D" id="3.40.50.300">
    <property type="entry name" value="P-loop containing nucleotide triphosphate hydrolases"/>
    <property type="match status" value="2"/>
</dbReference>
<dbReference type="Pfam" id="PF00636">
    <property type="entry name" value="Ribonuclease_3"/>
    <property type="match status" value="2"/>
</dbReference>
<feature type="domain" description="Helicase ATP-binding" evidence="20">
    <location>
        <begin position="17"/>
        <end position="192"/>
    </location>
</feature>
<dbReference type="OrthoDB" id="416741at2759"/>
<keyword evidence="5" id="KW-0677">Repeat</keyword>
<evidence type="ECO:0000256" key="13">
    <source>
        <dbReference type="ARBA" id="ARBA00023158"/>
    </source>
</evidence>
<dbReference type="GO" id="GO:0006364">
    <property type="term" value="P:rRNA processing"/>
    <property type="evidence" value="ECO:0007669"/>
    <property type="project" value="InterPro"/>
</dbReference>
<evidence type="ECO:0000313" key="24">
    <source>
        <dbReference type="Proteomes" id="UP001152799"/>
    </source>
</evidence>
<comment type="cofactor">
    <cofactor evidence="2">
        <name>Mg(2+)</name>
        <dbReference type="ChEBI" id="CHEBI:18420"/>
    </cofactor>
</comment>
<protein>
    <recommendedName>
        <fullName evidence="25">Dicer-2</fullName>
    </recommendedName>
</protein>
<feature type="domain" description="DRBM" evidence="17">
    <location>
        <begin position="1552"/>
        <end position="1621"/>
    </location>
</feature>
<dbReference type="HAMAP" id="MF_00104">
    <property type="entry name" value="RNase_III"/>
    <property type="match status" value="1"/>
</dbReference>
<accession>A0A9N9QFV6</accession>
<evidence type="ECO:0008006" key="25">
    <source>
        <dbReference type="Google" id="ProtNLM"/>
    </source>
</evidence>
<dbReference type="PANTHER" id="PTHR14950">
    <property type="entry name" value="DICER-RELATED"/>
    <property type="match status" value="1"/>
</dbReference>
<dbReference type="SUPFAM" id="SSF69065">
    <property type="entry name" value="RNase III domain-like"/>
    <property type="match status" value="2"/>
</dbReference>
<dbReference type="SMART" id="SM00949">
    <property type="entry name" value="PAZ"/>
    <property type="match status" value="1"/>
</dbReference>
<evidence type="ECO:0000256" key="11">
    <source>
        <dbReference type="ARBA" id="ARBA00022842"/>
    </source>
</evidence>
<dbReference type="InterPro" id="IPR036085">
    <property type="entry name" value="PAZ_dom_sf"/>
</dbReference>
<reference evidence="23" key="1">
    <citation type="submission" date="2022-01" db="EMBL/GenBank/DDBJ databases">
        <authorList>
            <person name="King R."/>
        </authorList>
    </citation>
    <scope>NUCLEOTIDE SEQUENCE</scope>
</reference>
<dbReference type="GO" id="GO:0070578">
    <property type="term" value="C:RISC-loading complex"/>
    <property type="evidence" value="ECO:0007669"/>
    <property type="project" value="TreeGrafter"/>
</dbReference>
<dbReference type="PANTHER" id="PTHR14950:SF37">
    <property type="entry name" value="ENDORIBONUCLEASE DICER"/>
    <property type="match status" value="1"/>
</dbReference>
<evidence type="ECO:0000256" key="14">
    <source>
        <dbReference type="ARBA" id="ARBA00023211"/>
    </source>
</evidence>
<name>A0A9N9QFV6_9CUCU</name>
<dbReference type="SMART" id="SM00535">
    <property type="entry name" value="RIBOc"/>
    <property type="match status" value="2"/>
</dbReference>
<dbReference type="InterPro" id="IPR038248">
    <property type="entry name" value="Dicer_dimer_sf"/>
</dbReference>
<keyword evidence="12 16" id="KW-0694">RNA-binding</keyword>
<dbReference type="Pfam" id="PF20931">
    <property type="entry name" value="Dicer_platform"/>
    <property type="match status" value="1"/>
</dbReference>
<dbReference type="PROSITE" id="PS00517">
    <property type="entry name" value="RNASE_3_1"/>
    <property type="match status" value="1"/>
</dbReference>
<evidence type="ECO:0000259" key="17">
    <source>
        <dbReference type="PROSITE" id="PS50137"/>
    </source>
</evidence>
<dbReference type="FunFam" id="3.40.50.300:FF:000628">
    <property type="entry name" value="Endoribonuclease Dicer"/>
    <property type="match status" value="1"/>
</dbReference>
<dbReference type="InterPro" id="IPR014001">
    <property type="entry name" value="Helicase_ATP-bd"/>
</dbReference>
<dbReference type="GO" id="GO:0004525">
    <property type="term" value="F:ribonuclease III activity"/>
    <property type="evidence" value="ECO:0007669"/>
    <property type="project" value="InterPro"/>
</dbReference>
<dbReference type="Gene3D" id="2.170.260.10">
    <property type="entry name" value="paz domain"/>
    <property type="match status" value="1"/>
</dbReference>
<dbReference type="GO" id="GO:0005737">
    <property type="term" value="C:cytoplasm"/>
    <property type="evidence" value="ECO:0007669"/>
    <property type="project" value="TreeGrafter"/>
</dbReference>
<dbReference type="InterPro" id="IPR001650">
    <property type="entry name" value="Helicase_C-like"/>
</dbReference>
<dbReference type="GO" id="GO:0003677">
    <property type="term" value="F:DNA binding"/>
    <property type="evidence" value="ECO:0007669"/>
    <property type="project" value="InterPro"/>
</dbReference>
<keyword evidence="13" id="KW-0943">RNA-mediated gene silencing</keyword>
<dbReference type="Pfam" id="PF04851">
    <property type="entry name" value="ResIII"/>
    <property type="match status" value="1"/>
</dbReference>
<keyword evidence="9" id="KW-0347">Helicase</keyword>
<feature type="domain" description="Helicase C-terminal" evidence="21">
    <location>
        <begin position="355"/>
        <end position="528"/>
    </location>
</feature>
<dbReference type="Pfam" id="PF03368">
    <property type="entry name" value="Dicer_dimer"/>
    <property type="match status" value="1"/>
</dbReference>
<dbReference type="Pfam" id="PF02170">
    <property type="entry name" value="PAZ"/>
    <property type="match status" value="1"/>
</dbReference>
<comment type="cofactor">
    <cofactor evidence="1">
        <name>Mn(2+)</name>
        <dbReference type="ChEBI" id="CHEBI:29035"/>
    </cofactor>
</comment>
<dbReference type="InterPro" id="IPR000999">
    <property type="entry name" value="RNase_III_dom"/>
</dbReference>
<keyword evidence="11" id="KW-0460">Magnesium</keyword>
<dbReference type="PROSITE" id="PS50821">
    <property type="entry name" value="PAZ"/>
    <property type="match status" value="1"/>
</dbReference>
<dbReference type="SUPFAM" id="SSF101690">
    <property type="entry name" value="PAZ domain"/>
    <property type="match status" value="1"/>
</dbReference>
<dbReference type="GO" id="GO:0003723">
    <property type="term" value="F:RNA binding"/>
    <property type="evidence" value="ECO:0007669"/>
    <property type="project" value="UniProtKB-UniRule"/>
</dbReference>
<sequence length="1621" mass="186542">MEEDNDKFPPRDYQEALREIAIEKNSIIYLPTGTGKTFIAVLVLKHLQHCRIKYTEGGSISFVVVNTIALVDQHAKCIKDRTTLEVKTYSGDMALDFWPKDKWLDELDSGQVFVMTIQILVNLTNQGFLDLNKVNLIVFDECHRGVSDQPMRQLCKSLGTIPNQPRILGLTATLLNGNCKPDKVLVEVEKLEITYHSQVATVDGLEKVTGFSTNPEEILIVFNQHIPSRLENFAIKRLSDMSNLFQSAVYNTSCLPLMPQADLKPILKEEGFKKIVNTISDVIIHVQTMGIYGGYKSIRAHIIQIERIRKHCDNATLYDGLNYFQTVLTSLYRMFDRAMSSYTEEEKIFTFSSEKVKELIKIFETYPMRSKEELCAIVFTKRRFTAKVIYYILDSLSKASEKFSHIKANFMVGYNANPFNDTREVLYNSKKNKEVLQSFDNKEINVMCSSNVLEEGVDITTCSLVIRFDHPEEYRSYIQSKGRARNRSSLFYMLVEKSHHEKFRIRYMDFQMIENNLNQLLVGKNMHRKEPSQYAIERMYNEDEFPPYYAKGPNSAKVDMISAISLLCQYCSSLPCDKYTSLAPALYYKRKKVGLDQLISVTIVLPTISLLRDPIVGPFVASLKSAKRAAALKACELLHKVGELDDHLLPQKRRIADQDVNFLFKHYPEVKEDMAGTNRNKRNHKKEIPACVKGPLTANTPVWLHIIDLQPVFERREEVNYATFYDIYTSNLCYGFITPNPVPSVCDFPIYISMGTINVSLKRNVSSFSLTKQDILDIKEFNYTIYKEILSGLQTFLISDDGNNAESILVVPLNKASKTIDFDVLREKNNVVIHSKQLTSEERLHLNVTQEGYLGKVVTPWYRDIGSYLVTEVSLNKSAKSEFPNEQYATYEEYYKDKHNVGILNPNQPLLYVKRLSKRINFTKPFGVQNKRKREKIYEELDIYLIPELVVKHDFHATLWIQAHLLPTLISRYSYLFRLEEFRLKMVREMKIGDDQQDLKQPLELDEYLLDYEAHIETPQTTVNVLVSEPKENIIVPSLTQINVNKDHMKKMLDREYPWKSSEEPKDIERDLNVTLFDIDYYELFMCKKVGPSDMILKNSMTNNQREHLALTYFKDYQEKRIELIKEKDLRVGPELCLIYKAMTTAEANDVVNMERLETLGDSFLKLFSSLYIFMRFPQFTEGLATSLKGRLVSNKNLYYLATRKNIGGIMKVNDFQKNDWLSPGFKVPDILESRIEKKETSLASLFQLSIPREEQISGKLSKATINTMMEVQSEEDLSEEGLIQLVAPSFKCNYIGDKKIADCVEALLGAYFKTCGIMGGIKFLEWMGIIPESENLLQMLRAEPPNPILNDASSIKDINYHIPDWQIIENEILGYHFKNRGYLLQALTHSSYSANRVTQSYEKLEFVGDAILDFLITCHIFESCGNLSPGELTDLRSALVNNITFANLVVRYNLHKYLLMINIKLQSMIDRFAGYLDSKQLKMDEDVLILLEEDEAGMKLAEYVDVPKVLGDVFEALAGAIYLDSGKDLEVTWKVFHRLMWKEIETFSSNVPINLVRKLYEWRPDPHPNFGLPVEASSSKVVVPLQFMLDGRKQLVYGFGSNKLMAKKAAAKLALRQLQS</sequence>
<dbReference type="SUPFAM" id="SSF54768">
    <property type="entry name" value="dsRNA-binding domain-like"/>
    <property type="match status" value="1"/>
</dbReference>
<dbReference type="InterPro" id="IPR048513">
    <property type="entry name" value="Dicer_PBD"/>
</dbReference>
<evidence type="ECO:0000259" key="19">
    <source>
        <dbReference type="PROSITE" id="PS50821"/>
    </source>
</evidence>
<evidence type="ECO:0000256" key="9">
    <source>
        <dbReference type="ARBA" id="ARBA00022806"/>
    </source>
</evidence>
<dbReference type="InterPro" id="IPR014720">
    <property type="entry name" value="dsRBD_dom"/>
</dbReference>
<keyword evidence="8" id="KW-0378">Hydrolase</keyword>
<keyword evidence="10" id="KW-0067">ATP-binding</keyword>
<dbReference type="GO" id="GO:0031054">
    <property type="term" value="P:pre-miRNA processing"/>
    <property type="evidence" value="ECO:0007669"/>
    <property type="project" value="InterPro"/>
</dbReference>
<evidence type="ECO:0000256" key="15">
    <source>
        <dbReference type="ARBA" id="ARBA00035116"/>
    </source>
</evidence>
<dbReference type="InterPro" id="IPR003100">
    <property type="entry name" value="PAZ_dom"/>
</dbReference>
<dbReference type="FunFam" id="1.10.1520.10:FF:000005">
    <property type="entry name" value="Putative endoribonuclease dicer"/>
    <property type="match status" value="1"/>
</dbReference>
<evidence type="ECO:0000256" key="6">
    <source>
        <dbReference type="ARBA" id="ARBA00022741"/>
    </source>
</evidence>
<dbReference type="PROSITE" id="PS51194">
    <property type="entry name" value="HELICASE_CTER"/>
    <property type="match status" value="1"/>
</dbReference>
<dbReference type="Gene3D" id="3.30.160.380">
    <property type="entry name" value="Dicer dimerisation domain"/>
    <property type="match status" value="1"/>
</dbReference>
<evidence type="ECO:0000256" key="2">
    <source>
        <dbReference type="ARBA" id="ARBA00001946"/>
    </source>
</evidence>
<evidence type="ECO:0000256" key="4">
    <source>
        <dbReference type="ARBA" id="ARBA00022723"/>
    </source>
</evidence>
<feature type="domain" description="Dicer dsRNA-binding fold" evidence="22">
    <location>
        <begin position="563"/>
        <end position="658"/>
    </location>
</feature>
<dbReference type="EMBL" id="OU892281">
    <property type="protein sequence ID" value="CAG9768668.1"/>
    <property type="molecule type" value="Genomic_DNA"/>
</dbReference>
<dbReference type="InterPro" id="IPR027417">
    <property type="entry name" value="P-loop_NTPase"/>
</dbReference>
<evidence type="ECO:0000259" key="18">
    <source>
        <dbReference type="PROSITE" id="PS50142"/>
    </source>
</evidence>
<evidence type="ECO:0000256" key="1">
    <source>
        <dbReference type="ARBA" id="ARBA00001936"/>
    </source>
</evidence>
<dbReference type="CDD" id="cd15903">
    <property type="entry name" value="Dicer_PBD"/>
    <property type="match status" value="1"/>
</dbReference>
<dbReference type="GO" id="GO:0004386">
    <property type="term" value="F:helicase activity"/>
    <property type="evidence" value="ECO:0007669"/>
    <property type="project" value="UniProtKB-KW"/>
</dbReference>
<evidence type="ECO:0000256" key="16">
    <source>
        <dbReference type="PROSITE-ProRule" id="PRU00657"/>
    </source>
</evidence>
<dbReference type="SUPFAM" id="SSF52540">
    <property type="entry name" value="P-loop containing nucleoside triphosphate hydrolases"/>
    <property type="match status" value="1"/>
</dbReference>
<dbReference type="InterPro" id="IPR006935">
    <property type="entry name" value="Helicase/UvrB_N"/>
</dbReference>
<keyword evidence="6" id="KW-0547">Nucleotide-binding</keyword>
<dbReference type="GO" id="GO:0005634">
    <property type="term" value="C:nucleus"/>
    <property type="evidence" value="ECO:0007669"/>
    <property type="project" value="TreeGrafter"/>
</dbReference>
<gene>
    <name evidence="23" type="ORF">CEUTPL_LOCUS9194</name>
</gene>
<evidence type="ECO:0000256" key="3">
    <source>
        <dbReference type="ARBA" id="ARBA00022722"/>
    </source>
</evidence>
<dbReference type="Pfam" id="PF00271">
    <property type="entry name" value="Helicase_C"/>
    <property type="match status" value="1"/>
</dbReference>
<dbReference type="GO" id="GO:0004530">
    <property type="term" value="F:deoxyribonuclease I activity"/>
    <property type="evidence" value="ECO:0007669"/>
    <property type="project" value="TreeGrafter"/>
</dbReference>
<keyword evidence="7" id="KW-0255">Endonuclease</keyword>